<evidence type="ECO:0000313" key="2">
    <source>
        <dbReference type="EMBL" id="KFB70594.1"/>
    </source>
</evidence>
<comment type="caution">
    <text evidence="2">The sequence shown here is derived from an EMBL/GenBank/DDBJ whole genome shotgun (WGS) entry which is preliminary data.</text>
</comment>
<dbReference type="Proteomes" id="UP000020077">
    <property type="component" value="Unassembled WGS sequence"/>
</dbReference>
<proteinExistence type="predicted"/>
<dbReference type="EMBL" id="JDVG02000677">
    <property type="protein sequence ID" value="KFB70594.1"/>
    <property type="molecule type" value="Genomic_DNA"/>
</dbReference>
<organism evidence="2 3">
    <name type="scientific">Candidatus Accumulibacter phosphatis</name>
    <dbReference type="NCBI Taxonomy" id="327160"/>
    <lineage>
        <taxon>Bacteria</taxon>
        <taxon>Pseudomonadati</taxon>
        <taxon>Pseudomonadota</taxon>
        <taxon>Betaproteobacteria</taxon>
        <taxon>Candidatus Accumulibacter</taxon>
    </lineage>
</organism>
<feature type="region of interest" description="Disordered" evidence="1">
    <location>
        <begin position="61"/>
        <end position="85"/>
    </location>
</feature>
<gene>
    <name evidence="2" type="ORF">AW09_004313</name>
</gene>
<dbReference type="AlphaFoldDB" id="A0A080M054"/>
<sequence>MTDPENRLHLRFVLRQRDQQRQLPKSGETIAIIWPQVFFLEQQRLCRQHLAQALDQQRPVNGERSIGGRVLQGSHRHAHPASSDH</sequence>
<evidence type="ECO:0000256" key="1">
    <source>
        <dbReference type="SAM" id="MobiDB-lite"/>
    </source>
</evidence>
<name>A0A080M054_9PROT</name>
<evidence type="ECO:0000313" key="3">
    <source>
        <dbReference type="Proteomes" id="UP000020077"/>
    </source>
</evidence>
<accession>A0A080M054</accession>
<reference evidence="2 3" key="1">
    <citation type="submission" date="2014-02" db="EMBL/GenBank/DDBJ databases">
        <title>Expanding our view of genomic diversity in Candidatus Accumulibacter clades.</title>
        <authorList>
            <person name="Skennerton C.T."/>
            <person name="Barr J.J."/>
            <person name="Slater F.R."/>
            <person name="Bond P.L."/>
            <person name="Tyson G.W."/>
        </authorList>
    </citation>
    <scope>NUCLEOTIDE SEQUENCE [LARGE SCALE GENOMIC DNA]</scope>
    <source>
        <strain evidence="3">BA-91</strain>
    </source>
</reference>
<protein>
    <submittedName>
        <fullName evidence="2">Uncharacterized protein</fullName>
    </submittedName>
</protein>